<reference evidence="2" key="2">
    <citation type="submission" date="2023-06" db="EMBL/GenBank/DDBJ databases">
        <authorList>
            <consortium name="Lawrence Berkeley National Laboratory"/>
            <person name="Haridas S."/>
            <person name="Hensen N."/>
            <person name="Bonometti L."/>
            <person name="Westerberg I."/>
            <person name="Brannstrom I.O."/>
            <person name="Guillou S."/>
            <person name="Cros-Aarteil S."/>
            <person name="Calhoun S."/>
            <person name="Kuo A."/>
            <person name="Mondo S."/>
            <person name="Pangilinan J."/>
            <person name="Riley R."/>
            <person name="Labutti K."/>
            <person name="Andreopoulos B."/>
            <person name="Lipzen A."/>
            <person name="Chen C."/>
            <person name="Yanf M."/>
            <person name="Daum C."/>
            <person name="Ng V."/>
            <person name="Clum A."/>
            <person name="Steindorff A."/>
            <person name="Ohm R."/>
            <person name="Martin F."/>
            <person name="Silar P."/>
            <person name="Natvig D."/>
            <person name="Lalanne C."/>
            <person name="Gautier V."/>
            <person name="Ament-Velasquez S.L."/>
            <person name="Kruys A."/>
            <person name="Hutchinson M.I."/>
            <person name="Powell A.J."/>
            <person name="Barry K."/>
            <person name="Miller A.N."/>
            <person name="Grigoriev I.V."/>
            <person name="Debuchy R."/>
            <person name="Gladieux P."/>
            <person name="Thoren M.H."/>
            <person name="Johannesson H."/>
        </authorList>
    </citation>
    <scope>NUCLEOTIDE SEQUENCE</scope>
    <source>
        <strain evidence="2">CBS 314.62</strain>
    </source>
</reference>
<feature type="transmembrane region" description="Helical" evidence="1">
    <location>
        <begin position="58"/>
        <end position="79"/>
    </location>
</feature>
<evidence type="ECO:0000313" key="2">
    <source>
        <dbReference type="EMBL" id="KAK3682732.1"/>
    </source>
</evidence>
<sequence length="93" mass="10709">MYGGLGCRLAGCRLNIYWESWVRFFFCLFLLGGLGGGWVSLFSLFPSFLPRLLLLTRYISYIGWTGWARVAVVFPFGAAREIYLQGWVRQLVM</sequence>
<dbReference type="AlphaFoldDB" id="A0AAE0X1G7"/>
<dbReference type="Proteomes" id="UP001270362">
    <property type="component" value="Unassembled WGS sequence"/>
</dbReference>
<gene>
    <name evidence="2" type="ORF">B0T22DRAFT_293227</name>
</gene>
<evidence type="ECO:0000313" key="3">
    <source>
        <dbReference type="Proteomes" id="UP001270362"/>
    </source>
</evidence>
<keyword evidence="1" id="KW-1133">Transmembrane helix</keyword>
<reference evidence="2" key="1">
    <citation type="journal article" date="2023" name="Mol. Phylogenet. Evol.">
        <title>Genome-scale phylogeny and comparative genomics of the fungal order Sordariales.</title>
        <authorList>
            <person name="Hensen N."/>
            <person name="Bonometti L."/>
            <person name="Westerberg I."/>
            <person name="Brannstrom I.O."/>
            <person name="Guillou S."/>
            <person name="Cros-Aarteil S."/>
            <person name="Calhoun S."/>
            <person name="Haridas S."/>
            <person name="Kuo A."/>
            <person name="Mondo S."/>
            <person name="Pangilinan J."/>
            <person name="Riley R."/>
            <person name="LaButti K."/>
            <person name="Andreopoulos B."/>
            <person name="Lipzen A."/>
            <person name="Chen C."/>
            <person name="Yan M."/>
            <person name="Daum C."/>
            <person name="Ng V."/>
            <person name="Clum A."/>
            <person name="Steindorff A."/>
            <person name="Ohm R.A."/>
            <person name="Martin F."/>
            <person name="Silar P."/>
            <person name="Natvig D.O."/>
            <person name="Lalanne C."/>
            <person name="Gautier V."/>
            <person name="Ament-Velasquez S.L."/>
            <person name="Kruys A."/>
            <person name="Hutchinson M.I."/>
            <person name="Powell A.J."/>
            <person name="Barry K."/>
            <person name="Miller A.N."/>
            <person name="Grigoriev I.V."/>
            <person name="Debuchy R."/>
            <person name="Gladieux P."/>
            <person name="Hiltunen Thoren M."/>
            <person name="Johannesson H."/>
        </authorList>
    </citation>
    <scope>NUCLEOTIDE SEQUENCE</scope>
    <source>
        <strain evidence="2">CBS 314.62</strain>
    </source>
</reference>
<protein>
    <submittedName>
        <fullName evidence="2">Uncharacterized protein</fullName>
    </submittedName>
</protein>
<keyword evidence="1" id="KW-0472">Membrane</keyword>
<organism evidence="2 3">
    <name type="scientific">Podospora appendiculata</name>
    <dbReference type="NCBI Taxonomy" id="314037"/>
    <lineage>
        <taxon>Eukaryota</taxon>
        <taxon>Fungi</taxon>
        <taxon>Dikarya</taxon>
        <taxon>Ascomycota</taxon>
        <taxon>Pezizomycotina</taxon>
        <taxon>Sordariomycetes</taxon>
        <taxon>Sordariomycetidae</taxon>
        <taxon>Sordariales</taxon>
        <taxon>Podosporaceae</taxon>
        <taxon>Podospora</taxon>
    </lineage>
</organism>
<comment type="caution">
    <text evidence="2">The sequence shown here is derived from an EMBL/GenBank/DDBJ whole genome shotgun (WGS) entry which is preliminary data.</text>
</comment>
<keyword evidence="1" id="KW-0812">Transmembrane</keyword>
<accession>A0AAE0X1G7</accession>
<dbReference type="EMBL" id="JAULSO010000005">
    <property type="protein sequence ID" value="KAK3682732.1"/>
    <property type="molecule type" value="Genomic_DNA"/>
</dbReference>
<evidence type="ECO:0000256" key="1">
    <source>
        <dbReference type="SAM" id="Phobius"/>
    </source>
</evidence>
<keyword evidence="3" id="KW-1185">Reference proteome</keyword>
<name>A0AAE0X1G7_9PEZI</name>
<proteinExistence type="predicted"/>
<feature type="transmembrane region" description="Helical" evidence="1">
    <location>
        <begin position="21"/>
        <end position="46"/>
    </location>
</feature>